<dbReference type="InterPro" id="IPR050490">
    <property type="entry name" value="Bact_solute-bd_prot1"/>
</dbReference>
<organism evidence="6 7">
    <name type="scientific">Dongia sedimenti</name>
    <dbReference type="NCBI Taxonomy" id="3064282"/>
    <lineage>
        <taxon>Bacteria</taxon>
        <taxon>Pseudomonadati</taxon>
        <taxon>Pseudomonadota</taxon>
        <taxon>Alphaproteobacteria</taxon>
        <taxon>Rhodospirillales</taxon>
        <taxon>Dongiaceae</taxon>
        <taxon>Dongia</taxon>
    </lineage>
</organism>
<dbReference type="Proteomes" id="UP001230156">
    <property type="component" value="Unassembled WGS sequence"/>
</dbReference>
<dbReference type="EMBL" id="JAUYVI010000012">
    <property type="protein sequence ID" value="MDQ7251521.1"/>
    <property type="molecule type" value="Genomic_DNA"/>
</dbReference>
<dbReference type="InterPro" id="IPR006059">
    <property type="entry name" value="SBP"/>
</dbReference>
<dbReference type="PANTHER" id="PTHR43649">
    <property type="entry name" value="ARABINOSE-BINDING PROTEIN-RELATED"/>
    <property type="match status" value="1"/>
</dbReference>
<comment type="similarity">
    <text evidence="2">Belongs to the bacterial solute-binding protein 1 family.</text>
</comment>
<dbReference type="InterPro" id="IPR006311">
    <property type="entry name" value="TAT_signal"/>
</dbReference>
<keyword evidence="7" id="KW-1185">Reference proteome</keyword>
<sequence length="429" mass="46079">MSTRMSRRTLLQGTTAAGAVASLPRFMTGPAFADTAKLSVFSPLPPDPAPPGAAKFSEDAFAQWKAAKGAEVEYEMLAWPQLHDRMATAFASGSAPWDIVYMCGWVPELQSNIIPYADALPKALVDDLPQSSFSTVTVDGKRYGAVFTLSLLTLFYNKAMLDQAGFKAPPKDWDELKRCAKELTHDGNYGFVLNYGDPAGIGGTASYWMTYLQQAGGKMYGEDGLPVFKGDAGVDALQLMVDLMPFTDPGSISYAGINDATNVLLAGRAGMMMNWPFMWNAGSDPKQSKIVGNLASAILPAGPAGSASIDGTDAWTITKSSKNPDKARELVEFYLDAEVQKRQVLDTGWLPIRLSVLADPEVQAKAPNAAVVLEQAKHPYDSFVTADYNEVTVAVGTEVQKALQGQKTAAQAIADAQDQVTAIVKRRKS</sequence>
<dbReference type="Pfam" id="PF01547">
    <property type="entry name" value="SBP_bac_1"/>
    <property type="match status" value="1"/>
</dbReference>
<evidence type="ECO:0000313" key="6">
    <source>
        <dbReference type="EMBL" id="MDQ7251521.1"/>
    </source>
</evidence>
<name>A0ABU0YUX0_9PROT</name>
<evidence type="ECO:0000256" key="4">
    <source>
        <dbReference type="ARBA" id="ARBA00022729"/>
    </source>
</evidence>
<evidence type="ECO:0000256" key="1">
    <source>
        <dbReference type="ARBA" id="ARBA00004418"/>
    </source>
</evidence>
<evidence type="ECO:0000256" key="5">
    <source>
        <dbReference type="SAM" id="SignalP"/>
    </source>
</evidence>
<keyword evidence="3" id="KW-0813">Transport</keyword>
<dbReference type="PANTHER" id="PTHR43649:SF34">
    <property type="entry name" value="ABC TRANSPORTER PERIPLASMIC-BINDING PROTEIN YCJN-RELATED"/>
    <property type="match status" value="1"/>
</dbReference>
<evidence type="ECO:0000313" key="7">
    <source>
        <dbReference type="Proteomes" id="UP001230156"/>
    </source>
</evidence>
<protein>
    <submittedName>
        <fullName evidence="6">Sugar ABC transporter substrate-binding protein</fullName>
    </submittedName>
</protein>
<dbReference type="Gene3D" id="3.40.190.10">
    <property type="entry name" value="Periplasmic binding protein-like II"/>
    <property type="match status" value="2"/>
</dbReference>
<feature type="chain" id="PRO_5046943098" evidence="5">
    <location>
        <begin position="34"/>
        <end position="429"/>
    </location>
</feature>
<dbReference type="SUPFAM" id="SSF53850">
    <property type="entry name" value="Periplasmic binding protein-like II"/>
    <property type="match status" value="1"/>
</dbReference>
<dbReference type="RefSeq" id="WP_379961970.1">
    <property type="nucleotide sequence ID" value="NZ_JAUYVI010000012.1"/>
</dbReference>
<gene>
    <name evidence="6" type="ORF">Q8A70_27795</name>
</gene>
<evidence type="ECO:0000256" key="3">
    <source>
        <dbReference type="ARBA" id="ARBA00022448"/>
    </source>
</evidence>
<accession>A0ABU0YUX0</accession>
<proteinExistence type="inferred from homology"/>
<comment type="subcellular location">
    <subcellularLocation>
        <location evidence="1">Periplasm</location>
    </subcellularLocation>
</comment>
<comment type="caution">
    <text evidence="6">The sequence shown here is derived from an EMBL/GenBank/DDBJ whole genome shotgun (WGS) entry which is preliminary data.</text>
</comment>
<dbReference type="PROSITE" id="PS51318">
    <property type="entry name" value="TAT"/>
    <property type="match status" value="1"/>
</dbReference>
<dbReference type="CDD" id="cd13585">
    <property type="entry name" value="PBP2_TMBP_like"/>
    <property type="match status" value="1"/>
</dbReference>
<evidence type="ECO:0000256" key="2">
    <source>
        <dbReference type="ARBA" id="ARBA00008520"/>
    </source>
</evidence>
<reference evidence="7" key="1">
    <citation type="submission" date="2023-08" db="EMBL/GenBank/DDBJ databases">
        <title>Rhodospirillaceae gen. nov., a novel taxon isolated from the Yangtze River Yuezi River estuary sludge.</title>
        <authorList>
            <person name="Ruan L."/>
        </authorList>
    </citation>
    <scope>NUCLEOTIDE SEQUENCE [LARGE SCALE GENOMIC DNA]</scope>
    <source>
        <strain evidence="7">R-7</strain>
    </source>
</reference>
<keyword evidence="4 5" id="KW-0732">Signal</keyword>
<feature type="signal peptide" evidence="5">
    <location>
        <begin position="1"/>
        <end position="33"/>
    </location>
</feature>